<keyword evidence="2" id="KW-0732">Signal</keyword>
<dbReference type="AlphaFoldDB" id="A0A096AM28"/>
<gene>
    <name evidence="4" type="ORF">HMPREF0872_03085</name>
</gene>
<dbReference type="InterPro" id="IPR052159">
    <property type="entry name" value="Competence_DNA_uptake"/>
</dbReference>
<dbReference type="RefSeq" id="WP_038151724.1">
    <property type="nucleotide sequence ID" value="NZ_JRNT01000007.1"/>
</dbReference>
<dbReference type="InterPro" id="IPR035681">
    <property type="entry name" value="ComA-like_MBL"/>
</dbReference>
<comment type="caution">
    <text evidence="4">The sequence shown here is derived from an EMBL/GenBank/DDBJ whole genome shotgun (WGS) entry which is preliminary data.</text>
</comment>
<dbReference type="PANTHER" id="PTHR30619:SF1">
    <property type="entry name" value="RECOMBINATION PROTEIN 2"/>
    <property type="match status" value="1"/>
</dbReference>
<evidence type="ECO:0000256" key="1">
    <source>
        <dbReference type="SAM" id="MobiDB-lite"/>
    </source>
</evidence>
<dbReference type="SUPFAM" id="SSF56281">
    <property type="entry name" value="Metallo-hydrolase/oxidoreductase"/>
    <property type="match status" value="1"/>
</dbReference>
<dbReference type="eggNOG" id="COG2333">
    <property type="taxonomic scope" value="Bacteria"/>
</dbReference>
<sequence>MTYKLKYLATICSIVFTILSLTGCTNHSTATTHTPQSITSQTENQSNSTEKTSSTNSTGTLDIYILDVGQGDSILIKVGDEYTMVDTGDVAHRRSTVTTLKKLGVSHIKNVIITHPHEDHIGGVYGISKEIPIDTIYDDGIAVDNNLYKTYRAMIEKKHITHKVLQKGDTVDLGNGARFDVYAPSDSLSYAEAKSQGGKKLGSQSKYLNNHSIAGKLVFGNYSLFLTGDAEQEEESQLVKDYNSKLFSRMLKVSHHGSNHSSIEKFIRSIKPESALISVGLHNDYGHPGNETLERFKKNNVLVYRTDTMGMIHVATDGKQWHITTER</sequence>
<feature type="region of interest" description="Disordered" evidence="1">
    <location>
        <begin position="29"/>
        <end position="56"/>
    </location>
</feature>
<dbReference type="Gene3D" id="3.60.15.10">
    <property type="entry name" value="Ribonuclease Z/Hydroxyacylglutathione hydrolase-like"/>
    <property type="match status" value="1"/>
</dbReference>
<dbReference type="Proteomes" id="UP000029628">
    <property type="component" value="Unassembled WGS sequence"/>
</dbReference>
<name>A0A096AM28_9FIRM</name>
<dbReference type="Pfam" id="PF00753">
    <property type="entry name" value="Lactamase_B"/>
    <property type="match status" value="1"/>
</dbReference>
<dbReference type="CDD" id="cd07731">
    <property type="entry name" value="ComA-like_MBL-fold"/>
    <property type="match status" value="1"/>
</dbReference>
<dbReference type="PROSITE" id="PS51257">
    <property type="entry name" value="PROKAR_LIPOPROTEIN"/>
    <property type="match status" value="1"/>
</dbReference>
<feature type="compositionally biased region" description="Polar residues" evidence="1">
    <location>
        <begin position="29"/>
        <end position="41"/>
    </location>
</feature>
<feature type="compositionally biased region" description="Low complexity" evidence="1">
    <location>
        <begin position="42"/>
        <end position="56"/>
    </location>
</feature>
<feature type="domain" description="Metallo-beta-lactamase" evidence="3">
    <location>
        <begin position="70"/>
        <end position="281"/>
    </location>
</feature>
<dbReference type="InterPro" id="IPR001279">
    <property type="entry name" value="Metallo-B-lactamas"/>
</dbReference>
<dbReference type="EMBL" id="JRNT01000007">
    <property type="protein sequence ID" value="KGF47706.1"/>
    <property type="molecule type" value="Genomic_DNA"/>
</dbReference>
<dbReference type="SMART" id="SM00849">
    <property type="entry name" value="Lactamase_B"/>
    <property type="match status" value="1"/>
</dbReference>
<protein>
    <submittedName>
        <fullName evidence="4">Beta-lactamase</fullName>
    </submittedName>
</protein>
<keyword evidence="5" id="KW-1185">Reference proteome</keyword>
<dbReference type="PANTHER" id="PTHR30619">
    <property type="entry name" value="DNA INTERNALIZATION/COMPETENCE PROTEIN COMEC/REC2"/>
    <property type="match status" value="1"/>
</dbReference>
<feature type="chain" id="PRO_5038619590" evidence="2">
    <location>
        <begin position="23"/>
        <end position="327"/>
    </location>
</feature>
<evidence type="ECO:0000313" key="5">
    <source>
        <dbReference type="Proteomes" id="UP000029628"/>
    </source>
</evidence>
<evidence type="ECO:0000256" key="2">
    <source>
        <dbReference type="SAM" id="SignalP"/>
    </source>
</evidence>
<evidence type="ECO:0000259" key="3">
    <source>
        <dbReference type="SMART" id="SM00849"/>
    </source>
</evidence>
<accession>A0A096AM28</accession>
<organism evidence="4 5">
    <name type="scientific">Veillonella montpellierensis DNF00314</name>
    <dbReference type="NCBI Taxonomy" id="1401067"/>
    <lineage>
        <taxon>Bacteria</taxon>
        <taxon>Bacillati</taxon>
        <taxon>Bacillota</taxon>
        <taxon>Negativicutes</taxon>
        <taxon>Veillonellales</taxon>
        <taxon>Veillonellaceae</taxon>
        <taxon>Veillonella</taxon>
    </lineage>
</organism>
<reference evidence="4 5" key="1">
    <citation type="submission" date="2014-07" db="EMBL/GenBank/DDBJ databases">
        <authorList>
            <person name="McCorrison J."/>
            <person name="Sanka R."/>
            <person name="Torralba M."/>
            <person name="Gillis M."/>
            <person name="Haft D.H."/>
            <person name="Methe B."/>
            <person name="Sutton G."/>
            <person name="Nelson K.E."/>
        </authorList>
    </citation>
    <scope>NUCLEOTIDE SEQUENCE [LARGE SCALE GENOMIC DNA]</scope>
    <source>
        <strain evidence="4 5">DNF00314</strain>
    </source>
</reference>
<evidence type="ECO:0000313" key="4">
    <source>
        <dbReference type="EMBL" id="KGF47706.1"/>
    </source>
</evidence>
<dbReference type="InterPro" id="IPR036866">
    <property type="entry name" value="RibonucZ/Hydroxyglut_hydro"/>
</dbReference>
<proteinExistence type="predicted"/>
<feature type="signal peptide" evidence="2">
    <location>
        <begin position="1"/>
        <end position="22"/>
    </location>
</feature>